<protein>
    <submittedName>
        <fullName evidence="1">Uncharacterized protein</fullName>
    </submittedName>
</protein>
<evidence type="ECO:0000313" key="2">
    <source>
        <dbReference type="Proteomes" id="UP000287144"/>
    </source>
</evidence>
<gene>
    <name evidence="1" type="ORF">CEP52_001013</name>
</gene>
<dbReference type="EMBL" id="NKCK01000005">
    <property type="protein sequence ID" value="RSM14913.1"/>
    <property type="molecule type" value="Genomic_DNA"/>
</dbReference>
<name>A0A428UL08_9HYPO</name>
<dbReference type="AlphaFoldDB" id="A0A428UL08"/>
<evidence type="ECO:0000313" key="1">
    <source>
        <dbReference type="EMBL" id="RSM14913.1"/>
    </source>
</evidence>
<organism evidence="1 2">
    <name type="scientific">Fusarium oligoseptatum</name>
    <dbReference type="NCBI Taxonomy" id="2604345"/>
    <lineage>
        <taxon>Eukaryota</taxon>
        <taxon>Fungi</taxon>
        <taxon>Dikarya</taxon>
        <taxon>Ascomycota</taxon>
        <taxon>Pezizomycotina</taxon>
        <taxon>Sordariomycetes</taxon>
        <taxon>Hypocreomycetidae</taxon>
        <taxon>Hypocreales</taxon>
        <taxon>Nectriaceae</taxon>
        <taxon>Fusarium</taxon>
        <taxon>Fusarium solani species complex</taxon>
    </lineage>
</organism>
<keyword evidence="2" id="KW-1185">Reference proteome</keyword>
<sequence length="82" mass="9249">MWKPVYAGLDRSKKQVEFQEVIADVLETVDKFKGRKRHRLQPGPSSDFSQAGSVYVNIRPNMISAGARTHTLAYKPATNDDK</sequence>
<reference evidence="1 2" key="1">
    <citation type="submission" date="2017-06" db="EMBL/GenBank/DDBJ databases">
        <title>Comparative genomic analysis of Ambrosia Fusariam Clade fungi.</title>
        <authorList>
            <person name="Stajich J.E."/>
            <person name="Carrillo J."/>
            <person name="Kijimoto T."/>
            <person name="Eskalen A."/>
            <person name="O'Donnell K."/>
            <person name="Kasson M."/>
        </authorList>
    </citation>
    <scope>NUCLEOTIDE SEQUENCE [LARGE SCALE GENOMIC DNA]</scope>
    <source>
        <strain evidence="1 2">NRRL62579</strain>
    </source>
</reference>
<dbReference type="Proteomes" id="UP000287144">
    <property type="component" value="Unassembled WGS sequence"/>
</dbReference>
<accession>A0A428UL08</accession>
<proteinExistence type="predicted"/>
<comment type="caution">
    <text evidence="1">The sequence shown here is derived from an EMBL/GenBank/DDBJ whole genome shotgun (WGS) entry which is preliminary data.</text>
</comment>